<dbReference type="SUPFAM" id="SSF52743">
    <property type="entry name" value="Subtilisin-like"/>
    <property type="match status" value="1"/>
</dbReference>
<dbReference type="PRINTS" id="PR00723">
    <property type="entry name" value="SUBTILISIN"/>
</dbReference>
<reference evidence="9 10" key="1">
    <citation type="journal article" date="2024" name="Nat. Commun.">
        <title>Phylogenomics reveals the evolutionary origins of lichenization in chlorophyte algae.</title>
        <authorList>
            <person name="Puginier C."/>
            <person name="Libourel C."/>
            <person name="Otte J."/>
            <person name="Skaloud P."/>
            <person name="Haon M."/>
            <person name="Grisel S."/>
            <person name="Petersen M."/>
            <person name="Berrin J.G."/>
            <person name="Delaux P.M."/>
            <person name="Dal Grande F."/>
            <person name="Keller J."/>
        </authorList>
    </citation>
    <scope>NUCLEOTIDE SEQUENCE [LARGE SCALE GENOMIC DNA]</scope>
    <source>
        <strain evidence="9 10">SAG 2145</strain>
    </source>
</reference>
<dbReference type="EMBL" id="JALJOS010000063">
    <property type="protein sequence ID" value="KAK9817633.1"/>
    <property type="molecule type" value="Genomic_DNA"/>
</dbReference>
<dbReference type="PROSITE" id="PS00136">
    <property type="entry name" value="SUBTILASE_ASP"/>
    <property type="match status" value="1"/>
</dbReference>
<evidence type="ECO:0000256" key="5">
    <source>
        <dbReference type="PROSITE-ProRule" id="PRU01240"/>
    </source>
</evidence>
<dbReference type="PROSITE" id="PS51892">
    <property type="entry name" value="SUBTILASE"/>
    <property type="match status" value="1"/>
</dbReference>
<dbReference type="CDD" id="cd07473">
    <property type="entry name" value="Peptidases_S8_Subtilisin_like"/>
    <property type="match status" value="1"/>
</dbReference>
<feature type="domain" description="Peptidase S8/S53" evidence="8">
    <location>
        <begin position="161"/>
        <end position="425"/>
    </location>
</feature>
<dbReference type="Pfam" id="PF00082">
    <property type="entry name" value="Peptidase_S8"/>
    <property type="match status" value="1"/>
</dbReference>
<dbReference type="Gene3D" id="3.40.50.200">
    <property type="entry name" value="Peptidase S8/S53 domain"/>
    <property type="match status" value="1"/>
</dbReference>
<gene>
    <name evidence="9" type="ORF">WJX74_010437</name>
</gene>
<proteinExistence type="inferred from homology"/>
<dbReference type="AlphaFoldDB" id="A0AAW1Q985"/>
<dbReference type="InterPro" id="IPR015500">
    <property type="entry name" value="Peptidase_S8_subtilisin-rel"/>
</dbReference>
<dbReference type="PANTHER" id="PTHR43399">
    <property type="entry name" value="SUBTILISIN-RELATED"/>
    <property type="match status" value="1"/>
</dbReference>
<keyword evidence="3 5" id="KW-0378">Hydrolase</keyword>
<evidence type="ECO:0000256" key="1">
    <source>
        <dbReference type="ARBA" id="ARBA00011073"/>
    </source>
</evidence>
<name>A0AAW1Q985_9CHLO</name>
<comment type="similarity">
    <text evidence="1 5">Belongs to the peptidase S8 family.</text>
</comment>
<keyword evidence="7" id="KW-0732">Signal</keyword>
<dbReference type="InterPro" id="IPR023827">
    <property type="entry name" value="Peptidase_S8_Asp-AS"/>
</dbReference>
<dbReference type="InterPro" id="IPR034204">
    <property type="entry name" value="PfSUB1-like_cat_dom"/>
</dbReference>
<keyword evidence="2 5" id="KW-0645">Protease</keyword>
<dbReference type="Proteomes" id="UP001438707">
    <property type="component" value="Unassembled WGS sequence"/>
</dbReference>
<evidence type="ECO:0000256" key="3">
    <source>
        <dbReference type="ARBA" id="ARBA00022801"/>
    </source>
</evidence>
<feature type="signal peptide" evidence="7">
    <location>
        <begin position="1"/>
        <end position="25"/>
    </location>
</feature>
<comment type="caution">
    <text evidence="9">The sequence shown here is derived from an EMBL/GenBank/DDBJ whole genome shotgun (WGS) entry which is preliminary data.</text>
</comment>
<feature type="compositionally biased region" description="Low complexity" evidence="6">
    <location>
        <begin position="503"/>
        <end position="520"/>
    </location>
</feature>
<organism evidence="9 10">
    <name type="scientific">Apatococcus lobatus</name>
    <dbReference type="NCBI Taxonomy" id="904363"/>
    <lineage>
        <taxon>Eukaryota</taxon>
        <taxon>Viridiplantae</taxon>
        <taxon>Chlorophyta</taxon>
        <taxon>core chlorophytes</taxon>
        <taxon>Trebouxiophyceae</taxon>
        <taxon>Chlorellales</taxon>
        <taxon>Chlorellaceae</taxon>
        <taxon>Apatococcus</taxon>
    </lineage>
</organism>
<dbReference type="InterPro" id="IPR051048">
    <property type="entry name" value="Peptidase_S8/S53_subtilisin"/>
</dbReference>
<feature type="active site" description="Charge relay system" evidence="5">
    <location>
        <position position="224"/>
    </location>
</feature>
<dbReference type="InterPro" id="IPR000209">
    <property type="entry name" value="Peptidase_S8/S53_dom"/>
</dbReference>
<keyword evidence="4 5" id="KW-0720">Serine protease</keyword>
<evidence type="ECO:0000313" key="10">
    <source>
        <dbReference type="Proteomes" id="UP001438707"/>
    </source>
</evidence>
<feature type="chain" id="PRO_5043957243" description="Peptidase S8/S53 domain-containing protein" evidence="7">
    <location>
        <begin position="26"/>
        <end position="527"/>
    </location>
</feature>
<evidence type="ECO:0000313" key="9">
    <source>
        <dbReference type="EMBL" id="KAK9817633.1"/>
    </source>
</evidence>
<evidence type="ECO:0000256" key="6">
    <source>
        <dbReference type="SAM" id="MobiDB-lite"/>
    </source>
</evidence>
<evidence type="ECO:0000259" key="8">
    <source>
        <dbReference type="Pfam" id="PF00082"/>
    </source>
</evidence>
<accession>A0AAW1Q985</accession>
<dbReference type="GO" id="GO:0004252">
    <property type="term" value="F:serine-type endopeptidase activity"/>
    <property type="evidence" value="ECO:0007669"/>
    <property type="project" value="UniProtKB-UniRule"/>
</dbReference>
<sequence>MLVHRRRAGLVLCLALCTIGLPVSAEEARLLLRFTQGSDSFREILREAKGASKASHKQCLSQLKAQSWDLLHISAAPHLSLLKFDSSSLEHAHLSEALTSLEGIETAEQDHQLYALDFTASRPPNDPLLPDQYGMPQLNLYSSTAAANLAQTAWAYTQGSSNIIVCVIDSGIDYTHPDLAANIWTNPREIPDNGIDDDKNGYVDDVHGWNVIKNSGDMRDDFFHGSHLAGIVGASCNDGIGVCGVSPKVSLMGCKFLDGQGSGYTSDAIRCLQYALTNGAHITLNSYGAMNANSAALSSAVFATQIAGQLFVTAAGNDFGANLDKTPVYPASYNFTNVVAVIAVNESRVLPGYSNFGATSTDIAAPGSDILSTELSGEYGNHTGTSQSAAFVAGAAVLLLSVYQQAGQNISMMGTTIRQDLTASSSDPLPGFSQLCASGGTLNVGKGVAAIANRLGQPFQAASLATSAGSTASANLAPAPGPFSRKELPLIAPAPAASSAAASVAAPSASSSASSSVIVSTSRHTKD</sequence>
<dbReference type="InterPro" id="IPR036852">
    <property type="entry name" value="Peptidase_S8/S53_dom_sf"/>
</dbReference>
<protein>
    <recommendedName>
        <fullName evidence="8">Peptidase S8/S53 domain-containing protein</fullName>
    </recommendedName>
</protein>
<feature type="active site" description="Charge relay system" evidence="5">
    <location>
        <position position="386"/>
    </location>
</feature>
<evidence type="ECO:0000256" key="2">
    <source>
        <dbReference type="ARBA" id="ARBA00022670"/>
    </source>
</evidence>
<keyword evidence="10" id="KW-1185">Reference proteome</keyword>
<feature type="active site" description="Charge relay system" evidence="5">
    <location>
        <position position="169"/>
    </location>
</feature>
<evidence type="ECO:0000256" key="4">
    <source>
        <dbReference type="ARBA" id="ARBA00022825"/>
    </source>
</evidence>
<feature type="region of interest" description="Disordered" evidence="6">
    <location>
        <begin position="503"/>
        <end position="527"/>
    </location>
</feature>
<dbReference type="GO" id="GO:0006508">
    <property type="term" value="P:proteolysis"/>
    <property type="evidence" value="ECO:0007669"/>
    <property type="project" value="UniProtKB-KW"/>
</dbReference>
<dbReference type="PANTHER" id="PTHR43399:SF4">
    <property type="entry name" value="CELL WALL-ASSOCIATED PROTEASE"/>
    <property type="match status" value="1"/>
</dbReference>
<evidence type="ECO:0000256" key="7">
    <source>
        <dbReference type="SAM" id="SignalP"/>
    </source>
</evidence>